<proteinExistence type="predicted"/>
<evidence type="ECO:0000256" key="1">
    <source>
        <dbReference type="SAM" id="SignalP"/>
    </source>
</evidence>
<dbReference type="PROSITE" id="PS51257">
    <property type="entry name" value="PROKAR_LIPOPROTEIN"/>
    <property type="match status" value="1"/>
</dbReference>
<reference evidence="2 3" key="1">
    <citation type="submission" date="2016-10" db="EMBL/GenBank/DDBJ databases">
        <authorList>
            <person name="de Groot N.N."/>
        </authorList>
    </citation>
    <scope>NUCLEOTIDE SEQUENCE [LARGE SCALE GENOMIC DNA]</scope>
    <source>
        <strain evidence="2 3">CGMCC 1.3442</strain>
    </source>
</reference>
<name>A0A1G9Z526_9BACI</name>
<evidence type="ECO:0000313" key="3">
    <source>
        <dbReference type="Proteomes" id="UP000199334"/>
    </source>
</evidence>
<dbReference type="Proteomes" id="UP000199334">
    <property type="component" value="Unassembled WGS sequence"/>
</dbReference>
<dbReference type="EMBL" id="FNIG01000003">
    <property type="protein sequence ID" value="SDN16394.1"/>
    <property type="molecule type" value="Genomic_DNA"/>
</dbReference>
<protein>
    <recommendedName>
        <fullName evidence="4">Lipoprotein</fullName>
    </recommendedName>
</protein>
<keyword evidence="1" id="KW-0732">Signal</keyword>
<dbReference type="STRING" id="237069.SAMN05216498_1536"/>
<accession>A0A1G9Z526</accession>
<sequence>MKVLKRTIIILSILLIASACSTISDDEKDILYIRKNPDGFQAKTIPYQGNIVFTLKTDEILNGINEPQKITRIEDTEVYLTELREKENEIFVIIEFDGNFNPEGGTMLSLFRLSDNNSHANTVTLQSYNDNGERIGFVRGSGDGGKLYGQQVHYRLIMDKLVKSDEWTFEISDMHLLNYSKS</sequence>
<dbReference type="AlphaFoldDB" id="A0A1G9Z526"/>
<feature type="chain" id="PRO_5038595951" description="Lipoprotein" evidence="1">
    <location>
        <begin position="22"/>
        <end position="182"/>
    </location>
</feature>
<keyword evidence="3" id="KW-1185">Reference proteome</keyword>
<feature type="signal peptide" evidence="1">
    <location>
        <begin position="1"/>
        <end position="21"/>
    </location>
</feature>
<organism evidence="2 3">
    <name type="scientific">Tenuibacillus multivorans</name>
    <dbReference type="NCBI Taxonomy" id="237069"/>
    <lineage>
        <taxon>Bacteria</taxon>
        <taxon>Bacillati</taxon>
        <taxon>Bacillota</taxon>
        <taxon>Bacilli</taxon>
        <taxon>Bacillales</taxon>
        <taxon>Bacillaceae</taxon>
        <taxon>Tenuibacillus</taxon>
    </lineage>
</organism>
<evidence type="ECO:0008006" key="4">
    <source>
        <dbReference type="Google" id="ProtNLM"/>
    </source>
</evidence>
<gene>
    <name evidence="2" type="ORF">SAMN05216498_1536</name>
</gene>
<evidence type="ECO:0000313" key="2">
    <source>
        <dbReference type="EMBL" id="SDN16394.1"/>
    </source>
</evidence>